<feature type="compositionally biased region" description="Basic and acidic residues" evidence="3">
    <location>
        <begin position="583"/>
        <end position="592"/>
    </location>
</feature>
<keyword evidence="2" id="KW-0862">Zinc</keyword>
<feature type="compositionally biased region" description="Polar residues" evidence="3">
    <location>
        <begin position="209"/>
        <end position="219"/>
    </location>
</feature>
<feature type="region of interest" description="Disordered" evidence="3">
    <location>
        <begin position="423"/>
        <end position="447"/>
    </location>
</feature>
<protein>
    <submittedName>
        <fullName evidence="4">Uncharacterized protein</fullName>
    </submittedName>
</protein>
<dbReference type="InterPro" id="IPR051190">
    <property type="entry name" value="Baculoviral_IAP"/>
</dbReference>
<feature type="compositionally biased region" description="Basic residues" evidence="3">
    <location>
        <begin position="198"/>
        <end position="208"/>
    </location>
</feature>
<dbReference type="SUPFAM" id="SSF57924">
    <property type="entry name" value="Inhibitor of apoptosis (IAP) repeat"/>
    <property type="match status" value="2"/>
</dbReference>
<feature type="region of interest" description="Disordered" evidence="3">
    <location>
        <begin position="572"/>
        <end position="632"/>
    </location>
</feature>
<feature type="compositionally biased region" description="Basic residues" evidence="3">
    <location>
        <begin position="685"/>
        <end position="700"/>
    </location>
</feature>
<accession>A0ABR3GJ52</accession>
<feature type="region of interest" description="Disordered" evidence="3">
    <location>
        <begin position="857"/>
        <end position="881"/>
    </location>
</feature>
<evidence type="ECO:0000256" key="1">
    <source>
        <dbReference type="ARBA" id="ARBA00022723"/>
    </source>
</evidence>
<feature type="region of interest" description="Disordered" evidence="3">
    <location>
        <begin position="498"/>
        <end position="517"/>
    </location>
</feature>
<evidence type="ECO:0000313" key="4">
    <source>
        <dbReference type="EMBL" id="KAL0635961.1"/>
    </source>
</evidence>
<reference evidence="4 5" key="1">
    <citation type="submission" date="2024-02" db="EMBL/GenBank/DDBJ databases">
        <title>Discinaceae phylogenomics.</title>
        <authorList>
            <person name="Dirks A.C."/>
            <person name="James T.Y."/>
        </authorList>
    </citation>
    <scope>NUCLEOTIDE SEQUENCE [LARGE SCALE GENOMIC DNA]</scope>
    <source>
        <strain evidence="4 5">ACD0624</strain>
    </source>
</reference>
<proteinExistence type="predicted"/>
<evidence type="ECO:0000256" key="3">
    <source>
        <dbReference type="SAM" id="MobiDB-lite"/>
    </source>
</evidence>
<feature type="compositionally biased region" description="Basic and acidic residues" evidence="3">
    <location>
        <begin position="300"/>
        <end position="312"/>
    </location>
</feature>
<feature type="compositionally biased region" description="Polar residues" evidence="3">
    <location>
        <begin position="705"/>
        <end position="737"/>
    </location>
</feature>
<feature type="region of interest" description="Disordered" evidence="3">
    <location>
        <begin position="179"/>
        <end position="363"/>
    </location>
</feature>
<sequence>MSSRGMNIYDKRLASFRPKRRPSFTVGSKLVSTKWPHEQPSPKKLAEAGFYFNPTEFHPDNVTCYLCDKDLDGWEHDDNPSIEHLKHCPDCGWARVAATQNVEDNYKHVDDPRGSLLVEARLMTFGKKWWPHEDKKGWLPKMERMASAGWHYAPTKESNDFAKCAYCELSLDGWEDTDNPLEEHERRSPSCTFFSWRPPKRPTKRARTSLRSVANSVSSLYGDDSESAAPAKKSRAKKSKKPESIADEPTQATRGRKRPSVASQGPVIIYDGGKDTDTENELQPPPAKKRATRASLAAEQSRDHKMTDKSDAESITSPMSKATKQLAKKKPGRRASKARAPSKSRAATTRKPPRNILSDDELDRVLTADLERPLTDEEEGFKDFRKPFIRQPVRRLTRSRTSIAVEESARGAPEGVLLHTSALAKRGRSRTPAVGETPRKNFNFRESGQDFSIPVRVPKHLVQGEEVEEIEKSLERKRQEGVAEGIARGFGTDVEVEEPKVKKAPAKKAAKGRKKGSVAVIVVEDEPEAPKGKRGKLVKKTGAVRSRSNTIENHIQPPAVEVVVPSQEFTAQYEQPSGAAPGEPKHGHERKLMKGASRGSTISIASTAVPVPDTPEELTEPEPAEPAPEPTTELFMDVDPALADPSDAGSVIHYDIDVTRPVLAASSDVEPEEPKKLTPQPEKPKPRKKISIISKTKKTTRSSILSQATTLSMGTDGTASVINSGEESDMSHASHTGPTKKARKAVKKSNKKTLGAQKSKEDILKKGSESFFGSSQNEEMSSEAGQRREKKVIESAEMSAKESFTEKMSVDGGSVVSDAGDASMDAKEERPAAAGRVISWDDADYPRFPAAEEELSATDVSTDDSEHVESPVDVAPSSARRPLSPVRTAINIPPATTPKSYGRVSRLASSRPWTAVELESVLANLNTGDEQEEDDCVQALGAREMDMTVEEWIRFSAAEAEFRMTGEAERIIAVFEKEGRRAIECVEGLVTVD</sequence>
<keyword evidence="1" id="KW-0479">Metal-binding</keyword>
<evidence type="ECO:0000313" key="5">
    <source>
        <dbReference type="Proteomes" id="UP001447188"/>
    </source>
</evidence>
<dbReference type="PANTHER" id="PTHR46771:SF5">
    <property type="entry name" value="DETERIN"/>
    <property type="match status" value="1"/>
</dbReference>
<keyword evidence="5" id="KW-1185">Reference proteome</keyword>
<feature type="compositionally biased region" description="Acidic residues" evidence="3">
    <location>
        <begin position="614"/>
        <end position="623"/>
    </location>
</feature>
<dbReference type="CDD" id="cd00022">
    <property type="entry name" value="BIR"/>
    <property type="match status" value="2"/>
</dbReference>
<dbReference type="PROSITE" id="PS50143">
    <property type="entry name" value="BIR_REPEAT_2"/>
    <property type="match status" value="2"/>
</dbReference>
<dbReference type="EMBL" id="JBBBZM010000059">
    <property type="protein sequence ID" value="KAL0635961.1"/>
    <property type="molecule type" value="Genomic_DNA"/>
</dbReference>
<feature type="compositionally biased region" description="Basic residues" evidence="3">
    <location>
        <begin position="502"/>
        <end position="516"/>
    </location>
</feature>
<dbReference type="PANTHER" id="PTHR46771">
    <property type="entry name" value="DETERIN"/>
    <property type="match status" value="1"/>
</dbReference>
<feature type="compositionally biased region" description="Basic and acidic residues" evidence="3">
    <location>
        <begin position="758"/>
        <end position="768"/>
    </location>
</feature>
<dbReference type="SMART" id="SM00238">
    <property type="entry name" value="BIR"/>
    <property type="match status" value="2"/>
</dbReference>
<feature type="compositionally biased region" description="Basic residues" evidence="3">
    <location>
        <begin position="738"/>
        <end position="751"/>
    </location>
</feature>
<comment type="caution">
    <text evidence="4">The sequence shown here is derived from an EMBL/GenBank/DDBJ whole genome shotgun (WGS) entry which is preliminary data.</text>
</comment>
<dbReference type="Gene3D" id="1.10.1170.10">
    <property type="entry name" value="Inhibitor Of Apoptosis Protein (2mihbC-IAP-1), Chain A"/>
    <property type="match status" value="2"/>
</dbReference>
<name>A0ABR3GJ52_9PEZI</name>
<feature type="compositionally biased region" description="Basic and acidic residues" evidence="3">
    <location>
        <begin position="785"/>
        <end position="809"/>
    </location>
</feature>
<gene>
    <name evidence="4" type="ORF">Q9L58_005099</name>
</gene>
<evidence type="ECO:0000256" key="2">
    <source>
        <dbReference type="ARBA" id="ARBA00022833"/>
    </source>
</evidence>
<feature type="compositionally biased region" description="Basic residues" evidence="3">
    <location>
        <begin position="326"/>
        <end position="342"/>
    </location>
</feature>
<feature type="compositionally biased region" description="Polar residues" evidence="3">
    <location>
        <begin position="313"/>
        <end position="323"/>
    </location>
</feature>
<feature type="region of interest" description="Disordered" evidence="3">
    <location>
        <begin position="664"/>
        <end position="812"/>
    </location>
</feature>
<feature type="region of interest" description="Disordered" evidence="3">
    <location>
        <begin position="528"/>
        <end position="558"/>
    </location>
</feature>
<dbReference type="Pfam" id="PF00653">
    <property type="entry name" value="BIR"/>
    <property type="match status" value="2"/>
</dbReference>
<dbReference type="Proteomes" id="UP001447188">
    <property type="component" value="Unassembled WGS sequence"/>
</dbReference>
<dbReference type="InterPro" id="IPR001370">
    <property type="entry name" value="BIR_rpt"/>
</dbReference>
<organism evidence="4 5">
    <name type="scientific">Discina gigas</name>
    <dbReference type="NCBI Taxonomy" id="1032678"/>
    <lineage>
        <taxon>Eukaryota</taxon>
        <taxon>Fungi</taxon>
        <taxon>Dikarya</taxon>
        <taxon>Ascomycota</taxon>
        <taxon>Pezizomycotina</taxon>
        <taxon>Pezizomycetes</taxon>
        <taxon>Pezizales</taxon>
        <taxon>Discinaceae</taxon>
        <taxon>Discina</taxon>
    </lineage>
</organism>